<dbReference type="InterPro" id="IPR050900">
    <property type="entry name" value="Transposase_IS3/IS150/IS904"/>
</dbReference>
<dbReference type="RefSeq" id="WP_027639635.1">
    <property type="nucleotide sequence ID" value="NZ_FOOE01000017.1"/>
</dbReference>
<dbReference type="SUPFAM" id="SSF53098">
    <property type="entry name" value="Ribonuclease H-like"/>
    <property type="match status" value="1"/>
</dbReference>
<dbReference type="PANTHER" id="PTHR46889:SF4">
    <property type="entry name" value="TRANSPOSASE INSO FOR INSERTION SEQUENCE ELEMENT IS911B-RELATED"/>
    <property type="match status" value="1"/>
</dbReference>
<dbReference type="InterPro" id="IPR001584">
    <property type="entry name" value="Integrase_cat-core"/>
</dbReference>
<keyword evidence="3" id="KW-1185">Reference proteome</keyword>
<name>A0A1I2MXJ1_9CLOT</name>
<dbReference type="GO" id="GO:0015074">
    <property type="term" value="P:DNA integration"/>
    <property type="evidence" value="ECO:0007669"/>
    <property type="project" value="InterPro"/>
</dbReference>
<protein>
    <submittedName>
        <fullName evidence="2">Integrase core domain-containing protein</fullName>
    </submittedName>
</protein>
<evidence type="ECO:0000259" key="1">
    <source>
        <dbReference type="PROSITE" id="PS50994"/>
    </source>
</evidence>
<sequence>SHYTSPIFQKLLKSKNLGQSMSRRGNCWDNAPQESFFGHMKDEIDYKSCSTLSELQLIIDDYIDYYNNDRCQWNLKKLTPVQYRNQLLVA</sequence>
<evidence type="ECO:0000313" key="3">
    <source>
        <dbReference type="Proteomes" id="UP000182135"/>
    </source>
</evidence>
<reference evidence="2 3" key="1">
    <citation type="submission" date="2016-10" db="EMBL/GenBank/DDBJ databases">
        <authorList>
            <person name="de Groot N.N."/>
        </authorList>
    </citation>
    <scope>NUCLEOTIDE SEQUENCE [LARGE SCALE GENOMIC DNA]</scope>
    <source>
        <strain evidence="2 3">NLAE-zl-G419</strain>
    </source>
</reference>
<dbReference type="EMBL" id="FOOE01000017">
    <property type="protein sequence ID" value="SFF96202.1"/>
    <property type="molecule type" value="Genomic_DNA"/>
</dbReference>
<dbReference type="GO" id="GO:0003676">
    <property type="term" value="F:nucleic acid binding"/>
    <property type="evidence" value="ECO:0007669"/>
    <property type="project" value="InterPro"/>
</dbReference>
<evidence type="ECO:0000313" key="2">
    <source>
        <dbReference type="EMBL" id="SFF96202.1"/>
    </source>
</evidence>
<feature type="domain" description="Integrase catalytic" evidence="1">
    <location>
        <begin position="1"/>
        <end position="88"/>
    </location>
</feature>
<dbReference type="PROSITE" id="PS50994">
    <property type="entry name" value="INTEGRASE"/>
    <property type="match status" value="1"/>
</dbReference>
<dbReference type="InterPro" id="IPR012337">
    <property type="entry name" value="RNaseH-like_sf"/>
</dbReference>
<dbReference type="InterPro" id="IPR036397">
    <property type="entry name" value="RNaseH_sf"/>
</dbReference>
<proteinExistence type="predicted"/>
<feature type="non-terminal residue" evidence="2">
    <location>
        <position position="1"/>
    </location>
</feature>
<organism evidence="2 3">
    <name type="scientific">Clostridium cadaveris</name>
    <dbReference type="NCBI Taxonomy" id="1529"/>
    <lineage>
        <taxon>Bacteria</taxon>
        <taxon>Bacillati</taxon>
        <taxon>Bacillota</taxon>
        <taxon>Clostridia</taxon>
        <taxon>Eubacteriales</taxon>
        <taxon>Clostridiaceae</taxon>
        <taxon>Clostridium</taxon>
    </lineage>
</organism>
<dbReference type="Proteomes" id="UP000182135">
    <property type="component" value="Unassembled WGS sequence"/>
</dbReference>
<gene>
    <name evidence="2" type="ORF">SAMN04487885_11771</name>
</gene>
<dbReference type="PANTHER" id="PTHR46889">
    <property type="entry name" value="TRANSPOSASE INSF FOR INSERTION SEQUENCE IS3B-RELATED"/>
    <property type="match status" value="1"/>
</dbReference>
<dbReference type="Pfam" id="PF13333">
    <property type="entry name" value="rve_2"/>
    <property type="match status" value="1"/>
</dbReference>
<accession>A0A1I2MXJ1</accession>
<dbReference type="eggNOG" id="COG2801">
    <property type="taxonomic scope" value="Bacteria"/>
</dbReference>
<dbReference type="Gene3D" id="3.30.420.10">
    <property type="entry name" value="Ribonuclease H-like superfamily/Ribonuclease H"/>
    <property type="match status" value="1"/>
</dbReference>
<dbReference type="OrthoDB" id="9775203at2"/>
<dbReference type="AlphaFoldDB" id="A0A1I2MXJ1"/>